<evidence type="ECO:0000256" key="2">
    <source>
        <dbReference type="SAM" id="SignalP"/>
    </source>
</evidence>
<gene>
    <name evidence="3" type="ordered locus">TP02_0007</name>
</gene>
<feature type="compositionally biased region" description="Pro residues" evidence="1">
    <location>
        <begin position="209"/>
        <end position="218"/>
    </location>
</feature>
<feature type="compositionally biased region" description="Low complexity" evidence="1">
    <location>
        <begin position="84"/>
        <end position="139"/>
    </location>
</feature>
<dbReference type="EMBL" id="AAGK01000002">
    <property type="protein sequence ID" value="EAN32293.1"/>
    <property type="molecule type" value="Genomic_DNA"/>
</dbReference>
<feature type="compositionally biased region" description="Low complexity" evidence="1">
    <location>
        <begin position="58"/>
        <end position="76"/>
    </location>
</feature>
<evidence type="ECO:0000313" key="4">
    <source>
        <dbReference type="Proteomes" id="UP000001949"/>
    </source>
</evidence>
<sequence>MYKNIVYNFILIFIIIKYVESQDNDPDQPADDEEDEDNFDVLDLEQIIQQRLSRFDDPQYQPQYQQLQESQYLPQPQTQPQHFPGYQPESQEYQPEPQYQPEHQYYPGYQQEQQEPQQYQTDTYGYYQPPAPTQQVPQQLDQYYDQYESTPQVPQQQYYEPPQPTQQPSYQHYEPSHPTQPQSTYQYYQPTTAPPPQPQVPQPQYQYYLPPPTQPPQTQPQTTDDDENFYVTEHDQVHQVPSTGDPEFIYGPSQPPTQYPIPPQQTIGESTEQPIKPRKRATKRKDPRTPEKQGDEQPIKLKKPRPVKKTIDIKFYKRNYLGMLVPMSGEDYVVKHNDRDKAKYDFISNLEQIESDGEIIFEHLYGTPYFSSLTHSKRTNIHILTNGEGFILIKKIRGEWRRTDAPIPDYVKLFKQDLEGNDVLLTKYHYTITFTSNGSFRYEMLPGVECHKIVVDGLVAWEKTEEDEGFPLVFYVTPKMSVMVNFEGYFKVFERRGSKYTRLFTKSSAGRSKYH</sequence>
<dbReference type="eggNOG" id="ENOG502QU2K">
    <property type="taxonomic scope" value="Eukaryota"/>
</dbReference>
<comment type="caution">
    <text evidence="3">The sequence shown here is derived from an EMBL/GenBank/DDBJ whole genome shotgun (WGS) entry which is preliminary data.</text>
</comment>
<feature type="compositionally biased region" description="Acidic residues" evidence="1">
    <location>
        <begin position="22"/>
        <end position="43"/>
    </location>
</feature>
<dbReference type="STRING" id="5875.Q4N6D0"/>
<feature type="compositionally biased region" description="Basic residues" evidence="1">
    <location>
        <begin position="276"/>
        <end position="286"/>
    </location>
</feature>
<dbReference type="RefSeq" id="XP_764576.1">
    <property type="nucleotide sequence ID" value="XM_759483.1"/>
</dbReference>
<proteinExistence type="predicted"/>
<dbReference type="VEuPathDB" id="PiroplasmaDB:TpMuguga_02g00007"/>
<dbReference type="AlphaFoldDB" id="Q4N6D0"/>
<dbReference type="Proteomes" id="UP000001949">
    <property type="component" value="Unassembled WGS sequence"/>
</dbReference>
<feature type="signal peptide" evidence="2">
    <location>
        <begin position="1"/>
        <end position="21"/>
    </location>
</feature>
<evidence type="ECO:0008006" key="5">
    <source>
        <dbReference type="Google" id="ProtNLM"/>
    </source>
</evidence>
<feature type="chain" id="PRO_5004241607" description="Theileria-specific sub-telomeric protein, SVSP family" evidence="2">
    <location>
        <begin position="22"/>
        <end position="515"/>
    </location>
</feature>
<organism evidence="3 4">
    <name type="scientific">Theileria parva</name>
    <name type="common">East coast fever infection agent</name>
    <dbReference type="NCBI Taxonomy" id="5875"/>
    <lineage>
        <taxon>Eukaryota</taxon>
        <taxon>Sar</taxon>
        <taxon>Alveolata</taxon>
        <taxon>Apicomplexa</taxon>
        <taxon>Aconoidasida</taxon>
        <taxon>Piroplasmida</taxon>
        <taxon>Theileriidae</taxon>
        <taxon>Theileria</taxon>
    </lineage>
</organism>
<feature type="region of interest" description="Disordered" evidence="1">
    <location>
        <begin position="238"/>
        <end position="300"/>
    </location>
</feature>
<keyword evidence="4" id="KW-1185">Reference proteome</keyword>
<feature type="compositionally biased region" description="Pro residues" evidence="1">
    <location>
        <begin position="192"/>
        <end position="201"/>
    </location>
</feature>
<protein>
    <recommendedName>
        <fullName evidence="5">Theileria-specific sub-telomeric protein, SVSP family</fullName>
    </recommendedName>
</protein>
<dbReference type="InParanoid" id="Q4N6D0"/>
<feature type="compositionally biased region" description="Low complexity" evidence="1">
    <location>
        <begin position="151"/>
        <end position="191"/>
    </location>
</feature>
<feature type="region of interest" description="Disordered" evidence="1">
    <location>
        <begin position="22"/>
        <end position="225"/>
    </location>
</feature>
<dbReference type="GeneID" id="3501582"/>
<feature type="compositionally biased region" description="Basic and acidic residues" evidence="1">
    <location>
        <begin position="287"/>
        <end position="299"/>
    </location>
</feature>
<feature type="compositionally biased region" description="Pro residues" evidence="1">
    <location>
        <begin position="253"/>
        <end position="263"/>
    </location>
</feature>
<dbReference type="KEGG" id="tpv:TP02_0007"/>
<evidence type="ECO:0000256" key="1">
    <source>
        <dbReference type="SAM" id="MobiDB-lite"/>
    </source>
</evidence>
<accession>Q4N6D0</accession>
<name>Q4N6D0_THEPA</name>
<reference evidence="3 4" key="1">
    <citation type="journal article" date="2005" name="Science">
        <title>Genome sequence of Theileria parva, a bovine pathogen that transforms lymphocytes.</title>
        <authorList>
            <person name="Gardner M.J."/>
            <person name="Bishop R."/>
            <person name="Shah T."/>
            <person name="de Villiers E.P."/>
            <person name="Carlton J.M."/>
            <person name="Hall N."/>
            <person name="Ren Q."/>
            <person name="Paulsen I.T."/>
            <person name="Pain A."/>
            <person name="Berriman M."/>
            <person name="Wilson R.J.M."/>
            <person name="Sato S."/>
            <person name="Ralph S.A."/>
            <person name="Mann D.J."/>
            <person name="Xiong Z."/>
            <person name="Shallom S.J."/>
            <person name="Weidman J."/>
            <person name="Jiang L."/>
            <person name="Lynn J."/>
            <person name="Weaver B."/>
            <person name="Shoaibi A."/>
            <person name="Domingo A.R."/>
            <person name="Wasawo D."/>
            <person name="Crabtree J."/>
            <person name="Wortman J.R."/>
            <person name="Haas B."/>
            <person name="Angiuoli S.V."/>
            <person name="Creasy T.H."/>
            <person name="Lu C."/>
            <person name="Suh B."/>
            <person name="Silva J.C."/>
            <person name="Utterback T.R."/>
            <person name="Feldblyum T.V."/>
            <person name="Pertea M."/>
            <person name="Allen J."/>
            <person name="Nierman W.C."/>
            <person name="Taracha E.L.N."/>
            <person name="Salzberg S.L."/>
            <person name="White O.R."/>
            <person name="Fitzhugh H.A."/>
            <person name="Morzaria S."/>
            <person name="Venter J.C."/>
            <person name="Fraser C.M."/>
            <person name="Nene V."/>
        </authorList>
    </citation>
    <scope>NUCLEOTIDE SEQUENCE [LARGE SCALE GENOMIC DNA]</scope>
    <source>
        <strain evidence="3 4">Muguga</strain>
    </source>
</reference>
<dbReference type="OMA" id="DEPYNNI"/>
<keyword evidence="2" id="KW-0732">Signal</keyword>
<evidence type="ECO:0000313" key="3">
    <source>
        <dbReference type="EMBL" id="EAN32293.1"/>
    </source>
</evidence>